<evidence type="ECO:0000313" key="3">
    <source>
        <dbReference type="Proteomes" id="UP001437256"/>
    </source>
</evidence>
<reference evidence="2 3" key="1">
    <citation type="submission" date="2024-05" db="EMBL/GenBank/DDBJ databases">
        <title>A draft genome resource for the thread blight pathogen Marasmius tenuissimus strain MS-2.</title>
        <authorList>
            <person name="Yulfo-Soto G.E."/>
            <person name="Baruah I.K."/>
            <person name="Amoako-Attah I."/>
            <person name="Bukari Y."/>
            <person name="Meinhardt L.W."/>
            <person name="Bailey B.A."/>
            <person name="Cohen S.P."/>
        </authorList>
    </citation>
    <scope>NUCLEOTIDE SEQUENCE [LARGE SCALE GENOMIC DNA]</scope>
    <source>
        <strain evidence="2 3">MS-2</strain>
    </source>
</reference>
<evidence type="ECO:0000313" key="2">
    <source>
        <dbReference type="EMBL" id="KAL0057407.1"/>
    </source>
</evidence>
<keyword evidence="3" id="KW-1185">Reference proteome</keyword>
<protein>
    <submittedName>
        <fullName evidence="2">Uncharacterized protein</fullName>
    </submittedName>
</protein>
<dbReference type="Proteomes" id="UP001437256">
    <property type="component" value="Unassembled WGS sequence"/>
</dbReference>
<sequence>MIGILNFLSLSNLMQFGSLLWSERYEDEEEDNALDALYNDDRTAAESILHWLDAAIVVKCGTVTGNIFTSANDPRVPNDEKHSVEAIRDSYLCQQLLALSRAMDDLLNMMDI</sequence>
<organism evidence="2 3">
    <name type="scientific">Marasmius tenuissimus</name>
    <dbReference type="NCBI Taxonomy" id="585030"/>
    <lineage>
        <taxon>Eukaryota</taxon>
        <taxon>Fungi</taxon>
        <taxon>Dikarya</taxon>
        <taxon>Basidiomycota</taxon>
        <taxon>Agaricomycotina</taxon>
        <taxon>Agaricomycetes</taxon>
        <taxon>Agaricomycetidae</taxon>
        <taxon>Agaricales</taxon>
        <taxon>Marasmiineae</taxon>
        <taxon>Marasmiaceae</taxon>
        <taxon>Marasmius</taxon>
    </lineage>
</organism>
<keyword evidence="1" id="KW-0732">Signal</keyword>
<accession>A0ABR2Z6W0</accession>
<name>A0ABR2Z6W0_9AGAR</name>
<dbReference type="EMBL" id="JBBXMP010000550">
    <property type="protein sequence ID" value="KAL0057407.1"/>
    <property type="molecule type" value="Genomic_DNA"/>
</dbReference>
<proteinExistence type="predicted"/>
<evidence type="ECO:0000256" key="1">
    <source>
        <dbReference type="SAM" id="SignalP"/>
    </source>
</evidence>
<feature type="non-terminal residue" evidence="2">
    <location>
        <position position="112"/>
    </location>
</feature>
<feature type="chain" id="PRO_5047168384" evidence="1">
    <location>
        <begin position="23"/>
        <end position="112"/>
    </location>
</feature>
<comment type="caution">
    <text evidence="2">The sequence shown here is derived from an EMBL/GenBank/DDBJ whole genome shotgun (WGS) entry which is preliminary data.</text>
</comment>
<gene>
    <name evidence="2" type="ORF">AAF712_015957</name>
</gene>
<feature type="signal peptide" evidence="1">
    <location>
        <begin position="1"/>
        <end position="22"/>
    </location>
</feature>